<dbReference type="PRINTS" id="PR00080">
    <property type="entry name" value="SDRFAMILY"/>
</dbReference>
<dbReference type="PANTHER" id="PTHR42760:SF115">
    <property type="entry name" value="3-OXOACYL-[ACYL-CARRIER-PROTEIN] REDUCTASE FABG"/>
    <property type="match status" value="1"/>
</dbReference>
<evidence type="ECO:0000313" key="3">
    <source>
        <dbReference type="EMBL" id="ABB32421.1"/>
    </source>
</evidence>
<evidence type="ECO:0000256" key="1">
    <source>
        <dbReference type="ARBA" id="ARBA00006484"/>
    </source>
</evidence>
<dbReference type="Proteomes" id="UP000007073">
    <property type="component" value="Chromosome"/>
</dbReference>
<dbReference type="PANTHER" id="PTHR42760">
    <property type="entry name" value="SHORT-CHAIN DEHYDROGENASES/REDUCTASES FAMILY MEMBER"/>
    <property type="match status" value="1"/>
</dbReference>
<organism evidence="3 4">
    <name type="scientific">Geobacter metallireducens (strain ATCC 53774 / DSM 7210 / GS-15)</name>
    <dbReference type="NCBI Taxonomy" id="269799"/>
    <lineage>
        <taxon>Bacteria</taxon>
        <taxon>Pseudomonadati</taxon>
        <taxon>Thermodesulfobacteriota</taxon>
        <taxon>Desulfuromonadia</taxon>
        <taxon>Geobacterales</taxon>
        <taxon>Geobacteraceae</taxon>
        <taxon>Geobacter</taxon>
    </lineage>
</organism>
<dbReference type="Gene3D" id="3.40.50.720">
    <property type="entry name" value="NAD(P)-binding Rossmann-like Domain"/>
    <property type="match status" value="1"/>
</dbReference>
<dbReference type="STRING" id="269799.Gmet_2194"/>
<dbReference type="KEGG" id="gme:Gmet_2194"/>
<dbReference type="RefSeq" id="WP_011365950.1">
    <property type="nucleotide sequence ID" value="NC_007517.1"/>
</dbReference>
<gene>
    <name evidence="3" type="ordered locus">Gmet_2194</name>
</gene>
<proteinExistence type="inferred from homology"/>
<dbReference type="PRINTS" id="PR00081">
    <property type="entry name" value="GDHRDH"/>
</dbReference>
<evidence type="ECO:0000256" key="2">
    <source>
        <dbReference type="ARBA" id="ARBA00023002"/>
    </source>
</evidence>
<protein>
    <submittedName>
        <fullName evidence="3">Oxidoreductase, short-chain dehydrogenase/reductase family</fullName>
    </submittedName>
</protein>
<dbReference type="eggNOG" id="COG1028">
    <property type="taxonomic scope" value="Bacteria"/>
</dbReference>
<reference evidence="3 4" key="1">
    <citation type="submission" date="2005-10" db="EMBL/GenBank/DDBJ databases">
        <title>Complete sequence of Geobacter metallireducens GS-15.</title>
        <authorList>
            <consortium name="US DOE Joint Genome Institute"/>
            <person name="Copeland A."/>
            <person name="Lucas S."/>
            <person name="Lapidus A."/>
            <person name="Barry K."/>
            <person name="Detter J.C."/>
            <person name="Glavina T."/>
            <person name="Hammon N."/>
            <person name="Israni S."/>
            <person name="Pitluck S."/>
            <person name="Di Bartolo G."/>
            <person name="Chain P."/>
            <person name="Schmutz J."/>
            <person name="Larimer F."/>
            <person name="Land M."/>
            <person name="Kyrpides N."/>
            <person name="Ivanova N."/>
            <person name="Richardson P."/>
        </authorList>
    </citation>
    <scope>NUCLEOTIDE SEQUENCE [LARGE SCALE GENOMIC DNA]</scope>
    <source>
        <strain evidence="4">ATCC 53774 / DSM 7210 / GS-15</strain>
    </source>
</reference>
<sequence length="255" mass="27275">MGLERFSLKGKTAIVTGASQGLGEAMALGLAEAGANLVLASRNEASMAKVASEVTSKGVQCLTVKTDMLKADDIQAMVDKGIAQFGTIDILVNNAGINLVKPFVNLTEEDWDSVVDTNLKGYFLCSQVVGREMIKNKNGCVINNASVFGLRGFPNIASYIASKGGVVQLTRGLAVEWARHNIRVNCIAPGYIVTEMAKRDIETNPKILEQNLLKIPMKRGGQPREVADVVVFLASEASSYMTGQIVSMDGGWSAF</sequence>
<comment type="similarity">
    <text evidence="1">Belongs to the short-chain dehydrogenases/reductases (SDR) family.</text>
</comment>
<dbReference type="InterPro" id="IPR036291">
    <property type="entry name" value="NAD(P)-bd_dom_sf"/>
</dbReference>
<name>Q39TK3_GEOMG</name>
<evidence type="ECO:0000313" key="4">
    <source>
        <dbReference type="Proteomes" id="UP000007073"/>
    </source>
</evidence>
<dbReference type="EMBL" id="CP000148">
    <property type="protein sequence ID" value="ABB32421.1"/>
    <property type="molecule type" value="Genomic_DNA"/>
</dbReference>
<dbReference type="NCBIfam" id="NF005559">
    <property type="entry name" value="PRK07231.1"/>
    <property type="match status" value="1"/>
</dbReference>
<accession>Q39TK3</accession>
<keyword evidence="4" id="KW-1185">Reference proteome</keyword>
<dbReference type="HOGENOM" id="CLU_010194_1_3_7"/>
<dbReference type="SUPFAM" id="SSF51735">
    <property type="entry name" value="NAD(P)-binding Rossmann-fold domains"/>
    <property type="match status" value="1"/>
</dbReference>
<dbReference type="GO" id="GO:0016616">
    <property type="term" value="F:oxidoreductase activity, acting on the CH-OH group of donors, NAD or NADP as acceptor"/>
    <property type="evidence" value="ECO:0007669"/>
    <property type="project" value="TreeGrafter"/>
</dbReference>
<dbReference type="Pfam" id="PF13561">
    <property type="entry name" value="adh_short_C2"/>
    <property type="match status" value="1"/>
</dbReference>
<dbReference type="InterPro" id="IPR002347">
    <property type="entry name" value="SDR_fam"/>
</dbReference>
<keyword evidence="2" id="KW-0560">Oxidoreductase</keyword>
<reference evidence="3 4" key="2">
    <citation type="journal article" date="2009" name="BMC Microbiol.">
        <title>The genome sequence of Geobacter metallireducens: features of metabolism, physiology and regulation common and dissimilar to Geobacter sulfurreducens.</title>
        <authorList>
            <person name="Aklujkar M."/>
            <person name="Krushkal J."/>
            <person name="DiBartolo G."/>
            <person name="Lapidus A."/>
            <person name="Land M.L."/>
            <person name="Lovley D.R."/>
        </authorList>
    </citation>
    <scope>NUCLEOTIDE SEQUENCE [LARGE SCALE GENOMIC DNA]</scope>
    <source>
        <strain evidence="4">ATCC 53774 / DSM 7210 / GS-15</strain>
    </source>
</reference>
<dbReference type="AlphaFoldDB" id="Q39TK3"/>
<dbReference type="FunFam" id="3.40.50.720:FF:000084">
    <property type="entry name" value="Short-chain dehydrogenase reductase"/>
    <property type="match status" value="1"/>
</dbReference>